<dbReference type="EMBL" id="FRAW01000028">
    <property type="protein sequence ID" value="SHK99290.1"/>
    <property type="molecule type" value="Genomic_DNA"/>
</dbReference>
<feature type="signal peptide" evidence="1">
    <location>
        <begin position="1"/>
        <end position="17"/>
    </location>
</feature>
<keyword evidence="3" id="KW-1185">Reference proteome</keyword>
<organism evidence="2 3">
    <name type="scientific">Fibrobacter intestinalis</name>
    <dbReference type="NCBI Taxonomy" id="28122"/>
    <lineage>
        <taxon>Bacteria</taxon>
        <taxon>Pseudomonadati</taxon>
        <taxon>Fibrobacterota</taxon>
        <taxon>Fibrobacteria</taxon>
        <taxon>Fibrobacterales</taxon>
        <taxon>Fibrobacteraceae</taxon>
        <taxon>Fibrobacter</taxon>
    </lineage>
</organism>
<proteinExistence type="predicted"/>
<feature type="chain" id="PRO_5009922251" evidence="1">
    <location>
        <begin position="18"/>
        <end position="297"/>
    </location>
</feature>
<dbReference type="AlphaFoldDB" id="A0A1M6WZW5"/>
<evidence type="ECO:0000313" key="3">
    <source>
        <dbReference type="Proteomes" id="UP000184275"/>
    </source>
</evidence>
<reference evidence="3" key="1">
    <citation type="submission" date="2016-11" db="EMBL/GenBank/DDBJ databases">
        <authorList>
            <person name="Varghese N."/>
            <person name="Submissions S."/>
        </authorList>
    </citation>
    <scope>NUCLEOTIDE SEQUENCE [LARGE SCALE GENOMIC DNA]</scope>
    <source>
        <strain evidence="3">UWOS</strain>
    </source>
</reference>
<evidence type="ECO:0000313" key="2">
    <source>
        <dbReference type="EMBL" id="SHK99290.1"/>
    </source>
</evidence>
<sequence>MKLVAPIFLLIPSVLFAREVSSAFLWDATVDSGRVITGSTDETSGYWYAFDDGVYGGTSTWIWPSDIEEDVNGDIFGPLTRAYGSIFGEFALGEQCVSDGQKYSCSVGIGFNTWDENQQGVDVSAWNGLCLEYSATSDVGIRLRRDNPLTLDLFVSVAASDSLSVVNIPWRKFSWYDSMFNPFETIEECLLDVGAVQLLFLGNSGATGNFKLTKIGSLGTCDGSFTAVPQPRVFFSVGLRQIAPRTFSLDGLAVGSVYKVFDLNGNLLQRETWNGEAFTVERVPAVLRVQGKAYLLR</sequence>
<evidence type="ECO:0000256" key="1">
    <source>
        <dbReference type="SAM" id="SignalP"/>
    </source>
</evidence>
<gene>
    <name evidence="2" type="ORF">SAMN05720469_1288</name>
</gene>
<name>A0A1M6WZW5_9BACT</name>
<protein>
    <submittedName>
        <fullName evidence="2">Uncharacterized protein</fullName>
    </submittedName>
</protein>
<accession>A0A1M6WZW5</accession>
<dbReference type="Proteomes" id="UP000184275">
    <property type="component" value="Unassembled WGS sequence"/>
</dbReference>
<dbReference type="RefSeq" id="WP_073305452.1">
    <property type="nucleotide sequence ID" value="NZ_FRAW01000028.1"/>
</dbReference>
<keyword evidence="1" id="KW-0732">Signal</keyword>